<dbReference type="GO" id="GO:0005829">
    <property type="term" value="C:cytosol"/>
    <property type="evidence" value="ECO:0007669"/>
    <property type="project" value="TreeGrafter"/>
</dbReference>
<evidence type="ECO:0000313" key="4">
    <source>
        <dbReference type="Proteomes" id="UP000270616"/>
    </source>
</evidence>
<evidence type="ECO:0000256" key="2">
    <source>
        <dbReference type="ARBA" id="ARBA00022840"/>
    </source>
</evidence>
<dbReference type="GO" id="GO:0051782">
    <property type="term" value="P:negative regulation of cell division"/>
    <property type="evidence" value="ECO:0007669"/>
    <property type="project" value="TreeGrafter"/>
</dbReference>
<keyword evidence="1" id="KW-0547">Nucleotide-binding</keyword>
<dbReference type="EMBL" id="RKMF01000011">
    <property type="protein sequence ID" value="ROZ62611.1"/>
    <property type="molecule type" value="Genomic_DNA"/>
</dbReference>
<dbReference type="Pfam" id="PF10609">
    <property type="entry name" value="ParA"/>
    <property type="match status" value="1"/>
</dbReference>
<evidence type="ECO:0000256" key="1">
    <source>
        <dbReference type="ARBA" id="ARBA00022741"/>
    </source>
</evidence>
<dbReference type="PANTHER" id="PTHR43384">
    <property type="entry name" value="SEPTUM SITE-DETERMINING PROTEIN MIND HOMOLOG, CHLOROPLASTIC-RELATED"/>
    <property type="match status" value="1"/>
</dbReference>
<accession>A0A3N3ZNV4</accession>
<sequence length="485" mass="50572">MSVPLTSVGATADLLGQEIDRLHGPVTLVRRSADLAEVLSVTRSGLARAVLVAEGAEEFVPEAMDTLLAAGVVVAVVEGFDDDRMVAAGAVFVPVDTDAREAAEILSDESQRITRLRGAAPGAPTAEPTVAVSAGAPQESEGALGPGDDIGIGESLLLSTDDHFSNGGKRIDDGARSRVVVVWGPHGSPGRSTVAVNLSAELAAQGHRVTLIDLDTWGPSVASLLGLLDEAAGVSLACRAADRNSLDPAALDRAAVRVDLGRSHIDVLTGLTRPDRWPELRSGSVRRLLHACRAFGEVTPPGEEDAAAQQPVIVVDIGFSLEEDEELSFDSEAPRRNAATLTALEEADLVLAVVNADVLGLPRAAKSLPSLMEATTASVVVVANKVRKAAAGRSPRAAVREAWAAIGAPAPISEFLSFDPATVDQAALDGSVLCEAAPNSALRRELESLSQHVSERLAGQDVADAEEEVVTETKFGRRLSGWLRR</sequence>
<dbReference type="Proteomes" id="UP000270616">
    <property type="component" value="Unassembled WGS sequence"/>
</dbReference>
<dbReference type="GO" id="GO:0005524">
    <property type="term" value="F:ATP binding"/>
    <property type="evidence" value="ECO:0007669"/>
    <property type="project" value="UniProtKB-KW"/>
</dbReference>
<dbReference type="AlphaFoldDB" id="A0A3N3ZNV4"/>
<keyword evidence="4" id="KW-1185">Reference proteome</keyword>
<keyword evidence="2" id="KW-0067">ATP-binding</keyword>
<dbReference type="InterPro" id="IPR033756">
    <property type="entry name" value="YlxH/NBP35"/>
</dbReference>
<name>A0A3N3ZNV4_9MICC</name>
<dbReference type="PANTHER" id="PTHR43384:SF6">
    <property type="entry name" value="SEPTUM SITE-DETERMINING PROTEIN MIND HOMOLOG, CHLOROPLASTIC"/>
    <property type="match status" value="1"/>
</dbReference>
<dbReference type="OrthoDB" id="3217709at2"/>
<dbReference type="SUPFAM" id="SSF52540">
    <property type="entry name" value="P-loop containing nucleoside triphosphate hydrolases"/>
    <property type="match status" value="1"/>
</dbReference>
<reference evidence="3 4" key="1">
    <citation type="submission" date="2018-10" db="EMBL/GenBank/DDBJ databases">
        <title>Kocuria sp. M5W7-7, whole genome shotgun sequence.</title>
        <authorList>
            <person name="Tuo L."/>
        </authorList>
    </citation>
    <scope>NUCLEOTIDE SEQUENCE [LARGE SCALE GENOMIC DNA]</scope>
    <source>
        <strain evidence="3 4">M5W7-7</strain>
    </source>
</reference>
<proteinExistence type="predicted"/>
<dbReference type="Gene3D" id="3.40.50.300">
    <property type="entry name" value="P-loop containing nucleotide triphosphate hydrolases"/>
    <property type="match status" value="1"/>
</dbReference>
<dbReference type="InterPro" id="IPR050625">
    <property type="entry name" value="ParA/MinD_ATPase"/>
</dbReference>
<evidence type="ECO:0000313" key="3">
    <source>
        <dbReference type="EMBL" id="ROZ62611.1"/>
    </source>
</evidence>
<dbReference type="GO" id="GO:0016887">
    <property type="term" value="F:ATP hydrolysis activity"/>
    <property type="evidence" value="ECO:0007669"/>
    <property type="project" value="TreeGrafter"/>
</dbReference>
<protein>
    <submittedName>
        <fullName evidence="3">Chromosome partitioning protein</fullName>
    </submittedName>
</protein>
<gene>
    <name evidence="3" type="ORF">EDL96_09025</name>
</gene>
<dbReference type="InterPro" id="IPR027417">
    <property type="entry name" value="P-loop_NTPase"/>
</dbReference>
<dbReference type="GO" id="GO:0009898">
    <property type="term" value="C:cytoplasmic side of plasma membrane"/>
    <property type="evidence" value="ECO:0007669"/>
    <property type="project" value="TreeGrafter"/>
</dbReference>
<dbReference type="RefSeq" id="WP_123825471.1">
    <property type="nucleotide sequence ID" value="NZ_RKMF01000011.1"/>
</dbReference>
<comment type="caution">
    <text evidence="3">The sequence shown here is derived from an EMBL/GenBank/DDBJ whole genome shotgun (WGS) entry which is preliminary data.</text>
</comment>
<organism evidence="3 4">
    <name type="scientific">Kocuria soli</name>
    <dbReference type="NCBI Taxonomy" id="2485125"/>
    <lineage>
        <taxon>Bacteria</taxon>
        <taxon>Bacillati</taxon>
        <taxon>Actinomycetota</taxon>
        <taxon>Actinomycetes</taxon>
        <taxon>Micrococcales</taxon>
        <taxon>Micrococcaceae</taxon>
        <taxon>Kocuria</taxon>
    </lineage>
</organism>